<dbReference type="Gene3D" id="3.40.50.300">
    <property type="entry name" value="P-loop containing nucleotide triphosphate hydrolases"/>
    <property type="match status" value="1"/>
</dbReference>
<sequence length="492" mass="57475">MDNFTLKYLFIKHKTKTLFDVNFSEENDNRTEPLTTIVIGENGSGKSHLLTVISEIFRGLNNLKRKKESKFRYDYYRLSYQLNNSTFDLEIFKNQVKFKQDKVPIDLSNVLLPNNILAVSFMINDKFTFSSPDQNNDDAYSYIGVRRTSNATWTTTLVKKITNSLILNLHDHEFSRKVLEILRFLNFEPEIRLNFVPVNKTLFLRKTSNNYLNAKVNALKKKNYFRSDAISKYSQESISNLVKFINTQVKLNKNDTDVSSNMIINIDLKGDSNWTDQEEKFTYLNMLVELQLLKSPELLLLKFDEFDFEYASSGEKHLLFTLINLAAEIRQSSIIFIDEPELSLHPNWQMKYISILKRLFNDYASCHFLIATHSHYLISDLKQDSSSIVHITIENLEKGLIREAKLLDMDTYAWSAENILYNIFGVRTTRNYYFEQDLRKLISFIETESKDIESIEKLLKKLESLQIDAADPLKTLITEGKEYVENVSANKR</sequence>
<dbReference type="RefSeq" id="WP_112233209.1">
    <property type="nucleotide sequence ID" value="NZ_QLZQ01000004.1"/>
</dbReference>
<accession>A0A365K3T4</accession>
<dbReference type="AlphaFoldDB" id="A0A365K3T4"/>
<protein>
    <recommendedName>
        <fullName evidence="1">ATPase AAA-type core domain-containing protein</fullName>
    </recommendedName>
</protein>
<feature type="domain" description="ATPase AAA-type core" evidence="1">
    <location>
        <begin position="36"/>
        <end position="379"/>
    </location>
</feature>
<dbReference type="EMBL" id="QLZQ01000004">
    <property type="protein sequence ID" value="RAZ67271.1"/>
    <property type="molecule type" value="Genomic_DNA"/>
</dbReference>
<name>A0A365K3T4_9BACL</name>
<evidence type="ECO:0000313" key="2">
    <source>
        <dbReference type="EMBL" id="RAZ67271.1"/>
    </source>
</evidence>
<dbReference type="InterPro" id="IPR027417">
    <property type="entry name" value="P-loop_NTPase"/>
</dbReference>
<dbReference type="Pfam" id="PF13304">
    <property type="entry name" value="AAA_21"/>
    <property type="match status" value="1"/>
</dbReference>
<proteinExistence type="predicted"/>
<dbReference type="SUPFAM" id="SSF52540">
    <property type="entry name" value="P-loop containing nucleoside triphosphate hydrolases"/>
    <property type="match status" value="1"/>
</dbReference>
<dbReference type="GO" id="GO:0005524">
    <property type="term" value="F:ATP binding"/>
    <property type="evidence" value="ECO:0007669"/>
    <property type="project" value="InterPro"/>
</dbReference>
<comment type="caution">
    <text evidence="2">The sequence shown here is derived from an EMBL/GenBank/DDBJ whole genome shotgun (WGS) entry which is preliminary data.</text>
</comment>
<evidence type="ECO:0000313" key="3">
    <source>
        <dbReference type="Proteomes" id="UP000251869"/>
    </source>
</evidence>
<reference evidence="2 3" key="1">
    <citation type="submission" date="2018-06" db="EMBL/GenBank/DDBJ databases">
        <title>The draft genome sequences of strains SCU63 and S1.</title>
        <authorList>
            <person name="Gan L."/>
        </authorList>
    </citation>
    <scope>NUCLEOTIDE SEQUENCE [LARGE SCALE GENOMIC DNA]</scope>
    <source>
        <strain evidence="2 3">S1</strain>
    </source>
</reference>
<dbReference type="InterPro" id="IPR003959">
    <property type="entry name" value="ATPase_AAA_core"/>
</dbReference>
<dbReference type="PANTHER" id="PTHR43581:SF4">
    <property type="entry name" value="ATP_GTP PHOSPHATASE"/>
    <property type="match status" value="1"/>
</dbReference>
<keyword evidence="3" id="KW-1185">Reference proteome</keyword>
<dbReference type="OrthoDB" id="9801813at2"/>
<dbReference type="GO" id="GO:0016887">
    <property type="term" value="F:ATP hydrolysis activity"/>
    <property type="evidence" value="ECO:0007669"/>
    <property type="project" value="InterPro"/>
</dbReference>
<dbReference type="Proteomes" id="UP000251869">
    <property type="component" value="Unassembled WGS sequence"/>
</dbReference>
<evidence type="ECO:0000259" key="1">
    <source>
        <dbReference type="Pfam" id="PF13304"/>
    </source>
</evidence>
<dbReference type="PANTHER" id="PTHR43581">
    <property type="entry name" value="ATP/GTP PHOSPHATASE"/>
    <property type="match status" value="1"/>
</dbReference>
<organism evidence="2 3">
    <name type="scientific">Planococcus maitriensis</name>
    <dbReference type="NCBI Taxonomy" id="221799"/>
    <lineage>
        <taxon>Bacteria</taxon>
        <taxon>Bacillati</taxon>
        <taxon>Bacillota</taxon>
        <taxon>Bacilli</taxon>
        <taxon>Bacillales</taxon>
        <taxon>Caryophanaceae</taxon>
        <taxon>Planococcus</taxon>
    </lineage>
</organism>
<dbReference type="InterPro" id="IPR051396">
    <property type="entry name" value="Bact_Antivir_Def_Nuclease"/>
</dbReference>
<gene>
    <name evidence="2" type="ORF">DP119_10930</name>
</gene>